<dbReference type="SMART" id="SM01117">
    <property type="entry name" value="Cyt-b5"/>
    <property type="match status" value="1"/>
</dbReference>
<evidence type="ECO:0000313" key="8">
    <source>
        <dbReference type="Proteomes" id="UP000672032"/>
    </source>
</evidence>
<evidence type="ECO:0000256" key="3">
    <source>
        <dbReference type="ARBA" id="ARBA00023004"/>
    </source>
</evidence>
<feature type="region of interest" description="Disordered" evidence="5">
    <location>
        <begin position="1"/>
        <end position="258"/>
    </location>
</feature>
<dbReference type="PANTHER" id="PTHR46237:SF1">
    <property type="entry name" value="CYTOCHROME B5 REDUCTASE 4"/>
    <property type="match status" value="1"/>
</dbReference>
<feature type="compositionally biased region" description="Low complexity" evidence="5">
    <location>
        <begin position="229"/>
        <end position="239"/>
    </location>
</feature>
<dbReference type="InterPro" id="IPR018506">
    <property type="entry name" value="Cyt_B5_heme-BS"/>
</dbReference>
<gene>
    <name evidence="7" type="ORF">DSL72_001758</name>
</gene>
<dbReference type="Pfam" id="PF00173">
    <property type="entry name" value="Cyt-b5"/>
    <property type="match status" value="1"/>
</dbReference>
<name>A0A8A3PAR5_9HELO</name>
<evidence type="ECO:0000313" key="7">
    <source>
        <dbReference type="EMBL" id="QSZ32187.1"/>
    </source>
</evidence>
<dbReference type="GO" id="GO:0046872">
    <property type="term" value="F:metal ion binding"/>
    <property type="evidence" value="ECO:0007669"/>
    <property type="project" value="UniProtKB-UniRule"/>
</dbReference>
<evidence type="ECO:0000256" key="2">
    <source>
        <dbReference type="ARBA" id="ARBA00022723"/>
    </source>
</evidence>
<feature type="compositionally biased region" description="Polar residues" evidence="5">
    <location>
        <begin position="79"/>
        <end position="99"/>
    </location>
</feature>
<dbReference type="Gene3D" id="3.10.120.10">
    <property type="entry name" value="Cytochrome b5-like heme/steroid binding domain"/>
    <property type="match status" value="1"/>
</dbReference>
<proteinExistence type="inferred from homology"/>
<dbReference type="GO" id="GO:0005737">
    <property type="term" value="C:cytoplasm"/>
    <property type="evidence" value="ECO:0007669"/>
    <property type="project" value="TreeGrafter"/>
</dbReference>
<dbReference type="PANTHER" id="PTHR46237">
    <property type="entry name" value="CYTOCHROME B5 REDUCTASE 4 FAMILY MEMBER"/>
    <property type="match status" value="1"/>
</dbReference>
<dbReference type="EMBL" id="CP063407">
    <property type="protein sequence ID" value="QSZ32187.1"/>
    <property type="molecule type" value="Genomic_DNA"/>
</dbReference>
<comment type="similarity">
    <text evidence="4">Belongs to the cytochrome b5 family.</text>
</comment>
<feature type="domain" description="Cytochrome b5 heme-binding" evidence="6">
    <location>
        <begin position="296"/>
        <end position="370"/>
    </location>
</feature>
<feature type="compositionally biased region" description="Basic and acidic residues" evidence="5">
    <location>
        <begin position="16"/>
        <end position="76"/>
    </location>
</feature>
<feature type="compositionally biased region" description="Pro residues" evidence="5">
    <location>
        <begin position="119"/>
        <end position="133"/>
    </location>
</feature>
<keyword evidence="2 4" id="KW-0479">Metal-binding</keyword>
<dbReference type="Proteomes" id="UP000672032">
    <property type="component" value="Chromosome 3"/>
</dbReference>
<keyword evidence="3 4" id="KW-0408">Iron</keyword>
<reference evidence="7" key="1">
    <citation type="submission" date="2020-10" db="EMBL/GenBank/DDBJ databases">
        <title>Genome Sequence of Monilinia vaccinii-corymbosi Sheds Light on Mummy Berry Disease Infection of Blueberry and Mating Type.</title>
        <authorList>
            <person name="Yow A.G."/>
            <person name="Zhang Y."/>
            <person name="Bansal K."/>
            <person name="Eacker S.M."/>
            <person name="Sullivan S."/>
            <person name="Liachko I."/>
            <person name="Cubeta M.A."/>
            <person name="Rollins J.A."/>
            <person name="Ashrafi H."/>
        </authorList>
    </citation>
    <scope>NUCLEOTIDE SEQUENCE</scope>
    <source>
        <strain evidence="7">RL-1</strain>
    </source>
</reference>
<dbReference type="GO" id="GO:0004128">
    <property type="term" value="F:cytochrome-b5 reductase activity, acting on NAD(P)H"/>
    <property type="evidence" value="ECO:0007669"/>
    <property type="project" value="TreeGrafter"/>
</dbReference>
<dbReference type="InterPro" id="IPR051872">
    <property type="entry name" value="Cytochrome_b5/Flavoprotein_Rdt"/>
</dbReference>
<dbReference type="PROSITE" id="PS00191">
    <property type="entry name" value="CYTOCHROME_B5_1"/>
    <property type="match status" value="1"/>
</dbReference>
<feature type="compositionally biased region" description="Polar residues" evidence="5">
    <location>
        <begin position="153"/>
        <end position="193"/>
    </location>
</feature>
<organism evidence="7 8">
    <name type="scientific">Monilinia vaccinii-corymbosi</name>
    <dbReference type="NCBI Taxonomy" id="61207"/>
    <lineage>
        <taxon>Eukaryota</taxon>
        <taxon>Fungi</taxon>
        <taxon>Dikarya</taxon>
        <taxon>Ascomycota</taxon>
        <taxon>Pezizomycotina</taxon>
        <taxon>Leotiomycetes</taxon>
        <taxon>Helotiales</taxon>
        <taxon>Sclerotiniaceae</taxon>
        <taxon>Monilinia</taxon>
    </lineage>
</organism>
<dbReference type="SUPFAM" id="SSF55856">
    <property type="entry name" value="Cytochrome b5-like heme/steroid binding domain"/>
    <property type="match status" value="1"/>
</dbReference>
<dbReference type="FunFam" id="3.10.120.10:FF:000001">
    <property type="entry name" value="Cytochrome b5 reductase 4"/>
    <property type="match status" value="1"/>
</dbReference>
<dbReference type="OrthoDB" id="432299at2759"/>
<feature type="compositionally biased region" description="Pro residues" evidence="5">
    <location>
        <begin position="214"/>
        <end position="228"/>
    </location>
</feature>
<evidence type="ECO:0000259" key="6">
    <source>
        <dbReference type="PROSITE" id="PS50255"/>
    </source>
</evidence>
<dbReference type="AlphaFoldDB" id="A0A8A3PAR5"/>
<evidence type="ECO:0000256" key="1">
    <source>
        <dbReference type="ARBA" id="ARBA00022617"/>
    </source>
</evidence>
<feature type="compositionally biased region" description="Low complexity" evidence="5">
    <location>
        <begin position="134"/>
        <end position="152"/>
    </location>
</feature>
<dbReference type="InterPro" id="IPR036400">
    <property type="entry name" value="Cyt_B5-like_heme/steroid_sf"/>
</dbReference>
<dbReference type="InterPro" id="IPR001199">
    <property type="entry name" value="Cyt_B5-like_heme/steroid-bd"/>
</dbReference>
<protein>
    <recommendedName>
        <fullName evidence="6">Cytochrome b5 heme-binding domain-containing protein</fullName>
    </recommendedName>
</protein>
<evidence type="ECO:0000256" key="5">
    <source>
        <dbReference type="SAM" id="MobiDB-lite"/>
    </source>
</evidence>
<keyword evidence="1 4" id="KW-0349">Heme</keyword>
<evidence type="ECO:0000256" key="4">
    <source>
        <dbReference type="RuleBase" id="RU362121"/>
    </source>
</evidence>
<dbReference type="PROSITE" id="PS50255">
    <property type="entry name" value="CYTOCHROME_B5_2"/>
    <property type="match status" value="1"/>
</dbReference>
<dbReference type="GO" id="GO:0020037">
    <property type="term" value="F:heme binding"/>
    <property type="evidence" value="ECO:0007669"/>
    <property type="project" value="UniProtKB-UniRule"/>
</dbReference>
<keyword evidence="8" id="KW-1185">Reference proteome</keyword>
<accession>A0A8A3PAR5</accession>
<sequence length="381" mass="42108">MSNNSKNETEEEEEWERERARREEKQIEEQIEMERERERREEMERQTKEQKKREEQIEKERQMEREKEKEKEENAKIEASTNVSSFHTTKSSKDMTTAKITEYLTIPPPNKAALDRAAMPPPPPFKKPAPPSKIPSANSSQSSKTSKTSNISPAGTSASTLFPTSTSTPEAKSDSQIPSFPAANSAQRASNGPRTGPRLNPLPNFTSSSLAPPSRGPLPNRSPLPNRNPPTSSSLAAPSLAPPPTHSSIPSKPRKKVLLRPNHSPLDWANLSASPLSNLRGLPPSTPLLRVPPSLLKKFTGRKGKDAWTVLGGKVYNITPYLPYHPGGEPELMKCAGRDGTRMFAEVHPWVNWEGMLEACLVGISVGEEEVEGSGELENMD</sequence>